<name>A0ABQ7JE47_9APIC</name>
<evidence type="ECO:0000313" key="3">
    <source>
        <dbReference type="EMBL" id="KAF8822279.1"/>
    </source>
</evidence>
<gene>
    <name evidence="3" type="ORF">IE077_004118</name>
</gene>
<feature type="compositionally biased region" description="Basic and acidic residues" evidence="1">
    <location>
        <begin position="1"/>
        <end position="13"/>
    </location>
</feature>
<organism evidence="3 4">
    <name type="scientific">Cardiosporidium cionae</name>
    <dbReference type="NCBI Taxonomy" id="476202"/>
    <lineage>
        <taxon>Eukaryota</taxon>
        <taxon>Sar</taxon>
        <taxon>Alveolata</taxon>
        <taxon>Apicomplexa</taxon>
        <taxon>Aconoidasida</taxon>
        <taxon>Nephromycida</taxon>
        <taxon>Cardiosporidium</taxon>
    </lineage>
</organism>
<feature type="domain" description="CID" evidence="2">
    <location>
        <begin position="31"/>
        <end position="164"/>
    </location>
</feature>
<feature type="compositionally biased region" description="Polar residues" evidence="1">
    <location>
        <begin position="14"/>
        <end position="25"/>
    </location>
</feature>
<dbReference type="InterPro" id="IPR008942">
    <property type="entry name" value="ENTH_VHS"/>
</dbReference>
<protein>
    <recommendedName>
        <fullName evidence="2">CID domain-containing protein</fullName>
    </recommendedName>
</protein>
<dbReference type="InterPro" id="IPR006569">
    <property type="entry name" value="CID_dom"/>
</dbReference>
<dbReference type="Gene3D" id="1.25.40.90">
    <property type="match status" value="1"/>
</dbReference>
<proteinExistence type="predicted"/>
<dbReference type="Pfam" id="PF04818">
    <property type="entry name" value="CID"/>
    <property type="match status" value="1"/>
</dbReference>
<feature type="region of interest" description="Disordered" evidence="1">
    <location>
        <begin position="1"/>
        <end position="25"/>
    </location>
</feature>
<sequence>MDDVSRGELEESSTRSSSMLEKTGNQPIDISDYQKIEGFRQRLQDINPSDPCITALSQELTNIGTQWLIRQHLEVWANAILQEMNATKVISLFYVINDFIQNSFSKPQMLNLSLPYLKAACASIGQKRNASLPECQRVVSIWRRRFVFGDGNICLAFTKLLQRQSALEDIRIPDVPTENFKDIRNRTAPVQRDGRNNDGYVRPYILERNEALLDISEDERQFRLDIQLSLKNIVKIREELATKIQFVQKLGAEDSELMLRLNALLKQDHLSGLNRHEEVENIRNSMRKNRVKRKLLLEKKWKLRHRLHSVLESIDLVMRNRIQRIWSCHIDSYNFCAMIRNEMALRGK</sequence>
<dbReference type="EMBL" id="JADAQX010000067">
    <property type="protein sequence ID" value="KAF8822279.1"/>
    <property type="molecule type" value="Genomic_DNA"/>
</dbReference>
<reference evidence="3 4" key="1">
    <citation type="journal article" date="2020" name="bioRxiv">
        <title>Metabolic contributions of an alphaproteobacterial endosymbiont in the apicomplexan Cardiosporidium cionae.</title>
        <authorList>
            <person name="Hunter E.S."/>
            <person name="Paight C.J."/>
            <person name="Lane C.E."/>
        </authorList>
    </citation>
    <scope>NUCLEOTIDE SEQUENCE [LARGE SCALE GENOMIC DNA]</scope>
    <source>
        <strain evidence="3">ESH_2018</strain>
    </source>
</reference>
<comment type="caution">
    <text evidence="3">The sequence shown here is derived from an EMBL/GenBank/DDBJ whole genome shotgun (WGS) entry which is preliminary data.</text>
</comment>
<dbReference type="Proteomes" id="UP000823046">
    <property type="component" value="Unassembled WGS sequence"/>
</dbReference>
<evidence type="ECO:0000256" key="1">
    <source>
        <dbReference type="SAM" id="MobiDB-lite"/>
    </source>
</evidence>
<evidence type="ECO:0000259" key="2">
    <source>
        <dbReference type="PROSITE" id="PS51391"/>
    </source>
</evidence>
<accession>A0ABQ7JE47</accession>
<keyword evidence="4" id="KW-1185">Reference proteome</keyword>
<evidence type="ECO:0000313" key="4">
    <source>
        <dbReference type="Proteomes" id="UP000823046"/>
    </source>
</evidence>
<dbReference type="PROSITE" id="PS51391">
    <property type="entry name" value="CID"/>
    <property type="match status" value="1"/>
</dbReference>